<dbReference type="Pfam" id="PF01864">
    <property type="entry name" value="CarS-like"/>
    <property type="match status" value="2"/>
</dbReference>
<evidence type="ECO:0000256" key="1">
    <source>
        <dbReference type="SAM" id="Phobius"/>
    </source>
</evidence>
<dbReference type="STRING" id="1802613.A2V54_00485"/>
<evidence type="ECO:0000313" key="3">
    <source>
        <dbReference type="Proteomes" id="UP000176583"/>
    </source>
</evidence>
<name>A0A1F4UIE5_UNCKA</name>
<dbReference type="AlphaFoldDB" id="A0A1F4UIE5"/>
<protein>
    <recommendedName>
        <fullName evidence="4">CDP-2,3-bis-(O-geranylgeranyl)-sn-glycerol synthase</fullName>
    </recommendedName>
</protein>
<dbReference type="EMBL" id="MEUW01000013">
    <property type="protein sequence ID" value="OGC44689.1"/>
    <property type="molecule type" value="Genomic_DNA"/>
</dbReference>
<keyword evidence="1" id="KW-0472">Membrane</keyword>
<dbReference type="InterPro" id="IPR032690">
    <property type="entry name" value="CarS"/>
</dbReference>
<gene>
    <name evidence="2" type="ORF">A2V54_00485</name>
</gene>
<keyword evidence="1" id="KW-1133">Transmembrane helix</keyword>
<dbReference type="PANTHER" id="PTHR39650:SF1">
    <property type="entry name" value="CDP-ARCHAEOL SYNTHASE"/>
    <property type="match status" value="1"/>
</dbReference>
<feature type="transmembrane region" description="Helical" evidence="1">
    <location>
        <begin position="76"/>
        <end position="94"/>
    </location>
</feature>
<evidence type="ECO:0008006" key="4">
    <source>
        <dbReference type="Google" id="ProtNLM"/>
    </source>
</evidence>
<keyword evidence="1" id="KW-0812">Transmembrane</keyword>
<dbReference type="PANTHER" id="PTHR39650">
    <property type="entry name" value="CDP-ARCHAEOL SYNTHASE"/>
    <property type="match status" value="1"/>
</dbReference>
<reference evidence="2 3" key="1">
    <citation type="journal article" date="2016" name="Nat. Commun.">
        <title>Thousands of microbial genomes shed light on interconnected biogeochemical processes in an aquifer system.</title>
        <authorList>
            <person name="Anantharaman K."/>
            <person name="Brown C.T."/>
            <person name="Hug L.A."/>
            <person name="Sharon I."/>
            <person name="Castelle C.J."/>
            <person name="Probst A.J."/>
            <person name="Thomas B.C."/>
            <person name="Singh A."/>
            <person name="Wilkins M.J."/>
            <person name="Karaoz U."/>
            <person name="Brodie E.L."/>
            <person name="Williams K.H."/>
            <person name="Hubbard S.S."/>
            <person name="Banfield J.F."/>
        </authorList>
    </citation>
    <scope>NUCLEOTIDE SEQUENCE [LARGE SCALE GENOMIC DNA]</scope>
</reference>
<dbReference type="Proteomes" id="UP000176583">
    <property type="component" value="Unassembled WGS sequence"/>
</dbReference>
<feature type="transmembrane region" description="Helical" evidence="1">
    <location>
        <begin position="114"/>
        <end position="141"/>
    </location>
</feature>
<accession>A0A1F4UIE5</accession>
<comment type="caution">
    <text evidence="2">The sequence shown here is derived from an EMBL/GenBank/DDBJ whole genome shotgun (WGS) entry which is preliminary data.</text>
</comment>
<organism evidence="2 3">
    <name type="scientific">candidate division WWE3 bacterium RBG_19FT_COMBO_53_11</name>
    <dbReference type="NCBI Taxonomy" id="1802613"/>
    <lineage>
        <taxon>Bacteria</taxon>
        <taxon>Katanobacteria</taxon>
    </lineage>
</organism>
<sequence>MLKFILGALWFMLPSYAANIIPVFAKKINLWNYPVDFGKTWKGKRIFGDHKTWRGIISGIVVAALLSFFQGRGTWVGIILGGGTLAGDLGGSFAKRRMSISPGGKSLIIDDIPGTLTGLVFAYAFGVATISFYQAAFLLLVGPPLHVLANRLWYALKIKEVPW</sequence>
<feature type="transmembrane region" description="Helical" evidence="1">
    <location>
        <begin position="52"/>
        <end position="69"/>
    </location>
</feature>
<proteinExistence type="predicted"/>
<evidence type="ECO:0000313" key="2">
    <source>
        <dbReference type="EMBL" id="OGC44689.1"/>
    </source>
</evidence>